<organism evidence="2 3">
    <name type="scientific">Lactuca sativa</name>
    <name type="common">Garden lettuce</name>
    <dbReference type="NCBI Taxonomy" id="4236"/>
    <lineage>
        <taxon>Eukaryota</taxon>
        <taxon>Viridiplantae</taxon>
        <taxon>Streptophyta</taxon>
        <taxon>Embryophyta</taxon>
        <taxon>Tracheophyta</taxon>
        <taxon>Spermatophyta</taxon>
        <taxon>Magnoliopsida</taxon>
        <taxon>eudicotyledons</taxon>
        <taxon>Gunneridae</taxon>
        <taxon>Pentapetalae</taxon>
        <taxon>asterids</taxon>
        <taxon>campanulids</taxon>
        <taxon>Asterales</taxon>
        <taxon>Asteraceae</taxon>
        <taxon>Cichorioideae</taxon>
        <taxon>Cichorieae</taxon>
        <taxon>Lactucinae</taxon>
        <taxon>Lactuca</taxon>
    </lineage>
</organism>
<dbReference type="Proteomes" id="UP000235145">
    <property type="component" value="Unassembled WGS sequence"/>
</dbReference>
<dbReference type="InterPro" id="IPR052579">
    <property type="entry name" value="Zinc_finger_SWIM"/>
</dbReference>
<feature type="domain" description="MULE transposase" evidence="1">
    <location>
        <begin position="2"/>
        <end position="94"/>
    </location>
</feature>
<dbReference type="EMBL" id="NBSK02000005">
    <property type="protein sequence ID" value="KAJ0205206.1"/>
    <property type="molecule type" value="Genomic_DNA"/>
</dbReference>
<comment type="caution">
    <text evidence="2">The sequence shown here is derived from an EMBL/GenBank/DDBJ whole genome shotgun (WGS) entry which is preliminary data.</text>
</comment>
<reference evidence="2 3" key="1">
    <citation type="journal article" date="2017" name="Nat. Commun.">
        <title>Genome assembly with in vitro proximity ligation data and whole-genome triplication in lettuce.</title>
        <authorList>
            <person name="Reyes-Chin-Wo S."/>
            <person name="Wang Z."/>
            <person name="Yang X."/>
            <person name="Kozik A."/>
            <person name="Arikit S."/>
            <person name="Song C."/>
            <person name="Xia L."/>
            <person name="Froenicke L."/>
            <person name="Lavelle D.O."/>
            <person name="Truco M.J."/>
            <person name="Xia R."/>
            <person name="Zhu S."/>
            <person name="Xu C."/>
            <person name="Xu H."/>
            <person name="Xu X."/>
            <person name="Cox K."/>
            <person name="Korf I."/>
            <person name="Meyers B.C."/>
            <person name="Michelmore R.W."/>
        </authorList>
    </citation>
    <scope>NUCLEOTIDE SEQUENCE [LARGE SCALE GENOMIC DNA]</scope>
    <source>
        <strain evidence="3">cv. Salinas</strain>
        <tissue evidence="2">Seedlings</tissue>
    </source>
</reference>
<keyword evidence="3" id="KW-1185">Reference proteome</keyword>
<sequence length="103" mass="11826">MMMDATYKTNKYNMPFLEIVGFTSTNMKFFIGFGFMDKEKESNYIWALNCLKSIIDRYDSSCVTVTDNEIALMNACEKVFPSAIQILCKLHISQSIFTNCRGC</sequence>
<gene>
    <name evidence="2" type="ORF">LSAT_V11C500287550</name>
</gene>
<evidence type="ECO:0000313" key="2">
    <source>
        <dbReference type="EMBL" id="KAJ0205206.1"/>
    </source>
</evidence>
<dbReference type="AlphaFoldDB" id="A0A9R1XA90"/>
<dbReference type="PANTHER" id="PTHR31569">
    <property type="entry name" value="SWIM-TYPE DOMAIN-CONTAINING PROTEIN"/>
    <property type="match status" value="1"/>
</dbReference>
<protein>
    <recommendedName>
        <fullName evidence="1">MULE transposase domain-containing protein</fullName>
    </recommendedName>
</protein>
<dbReference type="Pfam" id="PF10551">
    <property type="entry name" value="MULE"/>
    <property type="match status" value="1"/>
</dbReference>
<evidence type="ECO:0000313" key="3">
    <source>
        <dbReference type="Proteomes" id="UP000235145"/>
    </source>
</evidence>
<dbReference type="PANTHER" id="PTHR31569:SF4">
    <property type="entry name" value="SWIM-TYPE DOMAIN-CONTAINING PROTEIN"/>
    <property type="match status" value="1"/>
</dbReference>
<evidence type="ECO:0000259" key="1">
    <source>
        <dbReference type="Pfam" id="PF10551"/>
    </source>
</evidence>
<dbReference type="InterPro" id="IPR018289">
    <property type="entry name" value="MULE_transposase_dom"/>
</dbReference>
<accession>A0A9R1XA90</accession>
<proteinExistence type="predicted"/>
<name>A0A9R1XA90_LACSA</name>